<name>A0A9Q9MWR1_RAOOR</name>
<dbReference type="Pfam" id="PF13416">
    <property type="entry name" value="SBP_bac_8"/>
    <property type="match status" value="1"/>
</dbReference>
<proteinExistence type="predicted"/>
<dbReference type="Proteomes" id="UP001064206">
    <property type="component" value="Chromosome"/>
</dbReference>
<feature type="chain" id="PRO_5040138470" evidence="1">
    <location>
        <begin position="21"/>
        <end position="389"/>
    </location>
</feature>
<dbReference type="Gene3D" id="3.40.190.10">
    <property type="entry name" value="Periplasmic binding protein-like II"/>
    <property type="match status" value="2"/>
</dbReference>
<organism evidence="2 3">
    <name type="scientific">Raoultella ornithinolytica</name>
    <name type="common">Klebsiella ornithinolytica</name>
    <dbReference type="NCBI Taxonomy" id="54291"/>
    <lineage>
        <taxon>Bacteria</taxon>
        <taxon>Pseudomonadati</taxon>
        <taxon>Pseudomonadota</taxon>
        <taxon>Gammaproteobacteria</taxon>
        <taxon>Enterobacterales</taxon>
        <taxon>Enterobacteriaceae</taxon>
        <taxon>Klebsiella/Raoultella group</taxon>
        <taxon>Raoultella</taxon>
    </lineage>
</organism>
<dbReference type="PANTHER" id="PTHR42779">
    <property type="entry name" value="PROTEIN YNJB"/>
    <property type="match status" value="1"/>
</dbReference>
<dbReference type="PIRSF" id="PIRSF029172">
    <property type="entry name" value="UCP029172_ABC_sbc_YnjB"/>
    <property type="match status" value="1"/>
</dbReference>
<dbReference type="EMBL" id="CP104450">
    <property type="protein sequence ID" value="UXE36281.1"/>
    <property type="molecule type" value="Genomic_DNA"/>
</dbReference>
<protein>
    <submittedName>
        <fullName evidence="2">ABC transporter substrate-binding protein</fullName>
    </submittedName>
</protein>
<evidence type="ECO:0000313" key="2">
    <source>
        <dbReference type="EMBL" id="UXE36281.1"/>
    </source>
</evidence>
<dbReference type="GO" id="GO:0030288">
    <property type="term" value="C:outer membrane-bounded periplasmic space"/>
    <property type="evidence" value="ECO:0007669"/>
    <property type="project" value="UniProtKB-ARBA"/>
</dbReference>
<feature type="signal peptide" evidence="1">
    <location>
        <begin position="1"/>
        <end position="20"/>
    </location>
</feature>
<accession>A0A9Q9MWR1</accession>
<keyword evidence="1" id="KW-0732">Signal</keyword>
<gene>
    <name evidence="2" type="ORF">N2J37_17155</name>
</gene>
<dbReference type="SUPFAM" id="SSF53850">
    <property type="entry name" value="Periplasmic binding protein-like II"/>
    <property type="match status" value="1"/>
</dbReference>
<dbReference type="InterPro" id="IPR006059">
    <property type="entry name" value="SBP"/>
</dbReference>
<evidence type="ECO:0000256" key="1">
    <source>
        <dbReference type="SAM" id="SignalP"/>
    </source>
</evidence>
<dbReference type="RefSeq" id="WP_260990185.1">
    <property type="nucleotide sequence ID" value="NZ_CP104450.1"/>
</dbReference>
<reference evidence="2" key="1">
    <citation type="submission" date="2022-09" db="EMBL/GenBank/DDBJ databases">
        <title>Multidrug resistance Raoultella ornithinolytica Strain MQB_Silv_108.</title>
        <authorList>
            <person name="Quintela-Baluja M."/>
        </authorList>
    </citation>
    <scope>NUCLEOTIDE SEQUENCE</scope>
    <source>
        <strain evidence="2">MQB_Silv_108</strain>
    </source>
</reference>
<dbReference type="InterPro" id="IPR027020">
    <property type="entry name" value="YnjB"/>
</dbReference>
<dbReference type="NCBIfam" id="NF008633">
    <property type="entry name" value="PRK11622.1"/>
    <property type="match status" value="1"/>
</dbReference>
<dbReference type="PANTHER" id="PTHR42779:SF1">
    <property type="entry name" value="PROTEIN YNJB"/>
    <property type="match status" value="1"/>
</dbReference>
<evidence type="ECO:0000313" key="3">
    <source>
        <dbReference type="Proteomes" id="UP001064206"/>
    </source>
</evidence>
<dbReference type="AlphaFoldDB" id="A0A9Q9MWR1"/>
<sequence length="389" mass="43514">MRYCLLWLAALLWAPLAAHADDSWQQIARQARGQTVWFNAWGGDPAVNRYLDWVSAEVKRDYAIDLRIVHIADAADTVKRLQTEARAGRKHHGSVDLLWVNGENFRTLKTANLLQTGWAETLPNWRYVDTRQPVREDFSLPTEGAESPWGSAQLTFIARRTQTPTPPDSPETLLTFAAAHRGEVTYPRPPDFTGTAFLEQLLMTLTERPEALRRPPEPQTFAAVTAPLWRYLDRLHPLLWREGRDFPASPARMDAMLATGTLRLSLTFNPLHARQKAVSGELPKDSYGFGFERGMLGNVHFVTIPANASAPAGARVVANFLLSPAAQLRKADPAVWGDPSVLNPQSLPDDQRQALQALAPQNPPPVLAEPHAAWVDALEQEWLRRYGTH</sequence>